<sequence>MKRKVRTNRQGESYLSHLTKAVMLAAGPQLWNVYNLCMKVEPFRRLLVLPSPVVRTCREFRKRTFCKRFSGESESMKNVCCTPGIRRTFKRYQRRVLNYRRALTVTRELWCNLHMCTCHHSPVLTIIRYWSRSSASPFAYPPVLQVLDRKVPFTFIQKAHARRVSSFVAKIRRDKLWKATPREMWSPTL</sequence>
<keyword evidence="2" id="KW-1185">Reference proteome</keyword>
<organism evidence="1 2">
    <name type="scientific">Leucogyrophana mollusca</name>
    <dbReference type="NCBI Taxonomy" id="85980"/>
    <lineage>
        <taxon>Eukaryota</taxon>
        <taxon>Fungi</taxon>
        <taxon>Dikarya</taxon>
        <taxon>Basidiomycota</taxon>
        <taxon>Agaricomycotina</taxon>
        <taxon>Agaricomycetes</taxon>
        <taxon>Agaricomycetidae</taxon>
        <taxon>Boletales</taxon>
        <taxon>Boletales incertae sedis</taxon>
        <taxon>Leucogyrophana</taxon>
    </lineage>
</organism>
<dbReference type="EMBL" id="MU266339">
    <property type="protein sequence ID" value="KAH7929624.1"/>
    <property type="molecule type" value="Genomic_DNA"/>
</dbReference>
<comment type="caution">
    <text evidence="1">The sequence shown here is derived from an EMBL/GenBank/DDBJ whole genome shotgun (WGS) entry which is preliminary data.</text>
</comment>
<gene>
    <name evidence="1" type="ORF">BV22DRAFT_113935</name>
</gene>
<name>A0ACB8BVF4_9AGAM</name>
<dbReference type="Proteomes" id="UP000790709">
    <property type="component" value="Unassembled WGS sequence"/>
</dbReference>
<proteinExistence type="predicted"/>
<evidence type="ECO:0000313" key="1">
    <source>
        <dbReference type="EMBL" id="KAH7929624.1"/>
    </source>
</evidence>
<evidence type="ECO:0000313" key="2">
    <source>
        <dbReference type="Proteomes" id="UP000790709"/>
    </source>
</evidence>
<accession>A0ACB8BVF4</accession>
<reference evidence="1" key="1">
    <citation type="journal article" date="2021" name="New Phytol.">
        <title>Evolutionary innovations through gain and loss of genes in the ectomycorrhizal Boletales.</title>
        <authorList>
            <person name="Wu G."/>
            <person name="Miyauchi S."/>
            <person name="Morin E."/>
            <person name="Kuo A."/>
            <person name="Drula E."/>
            <person name="Varga T."/>
            <person name="Kohler A."/>
            <person name="Feng B."/>
            <person name="Cao Y."/>
            <person name="Lipzen A."/>
            <person name="Daum C."/>
            <person name="Hundley H."/>
            <person name="Pangilinan J."/>
            <person name="Johnson J."/>
            <person name="Barry K."/>
            <person name="LaButti K."/>
            <person name="Ng V."/>
            <person name="Ahrendt S."/>
            <person name="Min B."/>
            <person name="Choi I.G."/>
            <person name="Park H."/>
            <person name="Plett J.M."/>
            <person name="Magnuson J."/>
            <person name="Spatafora J.W."/>
            <person name="Nagy L.G."/>
            <person name="Henrissat B."/>
            <person name="Grigoriev I.V."/>
            <person name="Yang Z.L."/>
            <person name="Xu J."/>
            <person name="Martin F.M."/>
        </authorList>
    </citation>
    <scope>NUCLEOTIDE SEQUENCE</scope>
    <source>
        <strain evidence="1">KUC20120723A-06</strain>
    </source>
</reference>
<protein>
    <submittedName>
        <fullName evidence="1">Uncharacterized protein</fullName>
    </submittedName>
</protein>